<evidence type="ECO:0000256" key="7">
    <source>
        <dbReference type="ARBA" id="ARBA00023056"/>
    </source>
</evidence>
<feature type="compositionally biased region" description="Basic and acidic residues" evidence="16">
    <location>
        <begin position="321"/>
        <end position="330"/>
    </location>
</feature>
<feature type="compositionally biased region" description="Acidic residues" evidence="16">
    <location>
        <begin position="306"/>
        <end position="320"/>
    </location>
</feature>
<proteinExistence type="inferred from homology"/>
<evidence type="ECO:0000256" key="3">
    <source>
        <dbReference type="ARBA" id="ARBA00004964"/>
    </source>
</evidence>
<dbReference type="GO" id="GO:0008466">
    <property type="term" value="F:glycogenin glucosyltransferase activity"/>
    <property type="evidence" value="ECO:0007669"/>
    <property type="project" value="UniProtKB-EC"/>
</dbReference>
<keyword evidence="5" id="KW-0808">Transferase</keyword>
<dbReference type="SUPFAM" id="SSF53448">
    <property type="entry name" value="Nucleotide-diphospho-sugar transferases"/>
    <property type="match status" value="1"/>
</dbReference>
<dbReference type="InterPro" id="IPR029044">
    <property type="entry name" value="Nucleotide-diphossugar_trans"/>
</dbReference>
<evidence type="ECO:0000256" key="16">
    <source>
        <dbReference type="SAM" id="MobiDB-lite"/>
    </source>
</evidence>
<dbReference type="GO" id="GO:0005737">
    <property type="term" value="C:cytoplasm"/>
    <property type="evidence" value="ECO:0007669"/>
    <property type="project" value="UniProtKB-SubCell"/>
</dbReference>
<name>A0A8B9GU13_ASTMX</name>
<dbReference type="Pfam" id="PF01501">
    <property type="entry name" value="Glyco_transf_8"/>
    <property type="match status" value="1"/>
</dbReference>
<comment type="similarity">
    <text evidence="10">Belongs to the glycosyltransferase 8 family. Glycogenin subfamily.</text>
</comment>
<accession>A0A8B9GU13</accession>
<dbReference type="PANTHER" id="PTHR11183">
    <property type="entry name" value="GLYCOGENIN SUBFAMILY MEMBER"/>
    <property type="match status" value="1"/>
</dbReference>
<evidence type="ECO:0000256" key="13">
    <source>
        <dbReference type="ARBA" id="ARBA00047924"/>
    </source>
</evidence>
<keyword evidence="8" id="KW-0325">Glycoprotein</keyword>
<comment type="function">
    <text evidence="14">Glycogenin participates in the glycogen biosynthetic process along with glycogen synthase and glycogen branching enzyme. It catalyzes the formation of a short alpha (1,4)-glucosyl chain covalently attached via a glucose 1-O-tyrosyl linkage to internal tyrosine residues and these chains act as primers for the elongation reaction catalyzed by glycogen synthase.</text>
</comment>
<dbReference type="FunFam" id="3.90.550.10:FF:000092">
    <property type="entry name" value="Glycogenin 2"/>
    <property type="match status" value="1"/>
</dbReference>
<reference evidence="17" key="1">
    <citation type="submission" date="2025-08" db="UniProtKB">
        <authorList>
            <consortium name="Ensembl"/>
        </authorList>
    </citation>
    <scope>IDENTIFICATION</scope>
</reference>
<evidence type="ECO:0000256" key="10">
    <source>
        <dbReference type="ARBA" id="ARBA00038162"/>
    </source>
</evidence>
<feature type="region of interest" description="Disordered" evidence="16">
    <location>
        <begin position="296"/>
        <end position="330"/>
    </location>
</feature>
<keyword evidence="6" id="KW-0479">Metal-binding</keyword>
<evidence type="ECO:0000256" key="12">
    <source>
        <dbReference type="ARBA" id="ARBA00047374"/>
    </source>
</evidence>
<keyword evidence="7" id="KW-0320">Glycogen biosynthesis</keyword>
<evidence type="ECO:0000256" key="5">
    <source>
        <dbReference type="ARBA" id="ARBA00022679"/>
    </source>
</evidence>
<comment type="catalytic activity">
    <reaction evidence="13">
        <text>L-tyrosyl-[glycogenin] + UDP-alpha-D-glucose = alpha-D-glucosyl-L-tyrosyl-[glycogenin] + UDP + H(+)</text>
        <dbReference type="Rhea" id="RHEA:23360"/>
        <dbReference type="Rhea" id="RHEA-COMP:14604"/>
        <dbReference type="Rhea" id="RHEA-COMP:14605"/>
        <dbReference type="ChEBI" id="CHEBI:15378"/>
        <dbReference type="ChEBI" id="CHEBI:46858"/>
        <dbReference type="ChEBI" id="CHEBI:58223"/>
        <dbReference type="ChEBI" id="CHEBI:58885"/>
        <dbReference type="ChEBI" id="CHEBI:140573"/>
        <dbReference type="EC" id="2.4.1.186"/>
    </reaction>
    <physiologicalReaction direction="left-to-right" evidence="13">
        <dbReference type="Rhea" id="RHEA:23361"/>
    </physiologicalReaction>
</comment>
<evidence type="ECO:0000313" key="17">
    <source>
        <dbReference type="Ensembl" id="ENSAMXP00005003342.1"/>
    </source>
</evidence>
<evidence type="ECO:0000256" key="14">
    <source>
        <dbReference type="ARBA" id="ARBA00049637"/>
    </source>
</evidence>
<feature type="compositionally biased region" description="Polar residues" evidence="16">
    <location>
        <begin position="233"/>
        <end position="245"/>
    </location>
</feature>
<dbReference type="InterPro" id="IPR050587">
    <property type="entry name" value="GNT1/Glycosyltrans_8"/>
</dbReference>
<evidence type="ECO:0000256" key="15">
    <source>
        <dbReference type="ARBA" id="ARBA00057883"/>
    </source>
</evidence>
<sequence length="352" mass="40179">AALLLVQKFKQFSLAHQAFVTLATTDAYCRGSLVVGKCLRKHGTTRKLVVMVSPSISREARFLGAHSALVLSNVDELFEREELSAAPDPGWPDCFNSGVFVFRPSLNTYLQLLEQADLHGSFDGGDQGLLNTFFSDWATRDINKHLPFIYNLSASSLYTYLPAFHKYGYQAKIIHFLGASKPWHFPNVQKPSSKAPPWDSNRNLVPYIKLWWKEYYSQPQQNVSAPINHAGRSLQTAAQPQSQETGPEAPSSEEETLSQTLRELTFNLPASSSCHQPEEMMRQYKLFTCLQAVEESKEEEIKEEKSEEEIGEEKSEEESDEERRRRWEEGRADYMGKDAFENIQRKLNLFLN</sequence>
<comment type="function">
    <text evidence="15">Self-glucosylating initiator of glycogen synthesis. It catalyzes the formation of a short alpha (1,4)-glucosyl chain covalently attached via a glucose 1-O-tyrosyl linkage to internal tyrosine residues and these chains act as primers for the elongation reaction catalyzed by glycogen synthase.</text>
</comment>
<protein>
    <recommendedName>
        <fullName evidence="11">glycogenin glucosyltransferase</fullName>
        <ecNumber evidence="11">2.4.1.186</ecNumber>
    </recommendedName>
</protein>
<dbReference type="Gene3D" id="3.90.550.10">
    <property type="entry name" value="Spore Coat Polysaccharide Biosynthesis Protein SpsA, Chain A"/>
    <property type="match status" value="2"/>
</dbReference>
<evidence type="ECO:0000256" key="2">
    <source>
        <dbReference type="ARBA" id="ARBA00004496"/>
    </source>
</evidence>
<evidence type="ECO:0000256" key="6">
    <source>
        <dbReference type="ARBA" id="ARBA00022723"/>
    </source>
</evidence>
<comment type="cofactor">
    <cofactor evidence="1">
        <name>Mn(2+)</name>
        <dbReference type="ChEBI" id="CHEBI:29035"/>
    </cofactor>
</comment>
<dbReference type="Ensembl" id="ENSAMXT00005003833.1">
    <property type="protein sequence ID" value="ENSAMXP00005003342.1"/>
    <property type="gene ID" value="ENSAMXG00005002089.1"/>
</dbReference>
<dbReference type="CDD" id="cd02537">
    <property type="entry name" value="GT8_Glycogenin"/>
    <property type="match status" value="1"/>
</dbReference>
<feature type="region of interest" description="Disordered" evidence="16">
    <location>
        <begin position="231"/>
        <end position="258"/>
    </location>
</feature>
<evidence type="ECO:0000256" key="9">
    <source>
        <dbReference type="ARBA" id="ARBA00023211"/>
    </source>
</evidence>
<evidence type="ECO:0000313" key="18">
    <source>
        <dbReference type="Proteomes" id="UP000694621"/>
    </source>
</evidence>
<dbReference type="AlphaFoldDB" id="A0A8B9GU13"/>
<evidence type="ECO:0000256" key="8">
    <source>
        <dbReference type="ARBA" id="ARBA00023180"/>
    </source>
</evidence>
<evidence type="ECO:0000256" key="1">
    <source>
        <dbReference type="ARBA" id="ARBA00001936"/>
    </source>
</evidence>
<comment type="pathway">
    <text evidence="3">Glycan biosynthesis; glycogen biosynthesis.</text>
</comment>
<dbReference type="Proteomes" id="UP000694621">
    <property type="component" value="Unplaced"/>
</dbReference>
<comment type="catalytic activity">
    <reaction evidence="12">
        <text>[1,4-alpha-D-glucosyl](n)-L-tyrosyl-[glycogenin] + UDP-alpha-D-glucose = [1,4-alpha-D-glucosyl](n+1)-L-tyrosyl-[glycogenin] + UDP + H(+)</text>
        <dbReference type="Rhea" id="RHEA:56560"/>
        <dbReference type="Rhea" id="RHEA-COMP:14606"/>
        <dbReference type="Rhea" id="RHEA-COMP:14607"/>
        <dbReference type="ChEBI" id="CHEBI:15378"/>
        <dbReference type="ChEBI" id="CHEBI:58223"/>
        <dbReference type="ChEBI" id="CHEBI:58885"/>
        <dbReference type="ChEBI" id="CHEBI:140574"/>
        <dbReference type="EC" id="2.4.1.186"/>
    </reaction>
    <physiologicalReaction direction="left-to-right" evidence="12">
        <dbReference type="Rhea" id="RHEA:56561"/>
    </physiologicalReaction>
</comment>
<dbReference type="GO" id="GO:0005978">
    <property type="term" value="P:glycogen biosynthetic process"/>
    <property type="evidence" value="ECO:0007669"/>
    <property type="project" value="UniProtKB-KW"/>
</dbReference>
<keyword evidence="9" id="KW-0464">Manganese</keyword>
<organism evidence="17 18">
    <name type="scientific">Astyanax mexicanus</name>
    <name type="common">Blind cave fish</name>
    <name type="synonym">Astyanax fasciatus mexicanus</name>
    <dbReference type="NCBI Taxonomy" id="7994"/>
    <lineage>
        <taxon>Eukaryota</taxon>
        <taxon>Metazoa</taxon>
        <taxon>Chordata</taxon>
        <taxon>Craniata</taxon>
        <taxon>Vertebrata</taxon>
        <taxon>Euteleostomi</taxon>
        <taxon>Actinopterygii</taxon>
        <taxon>Neopterygii</taxon>
        <taxon>Teleostei</taxon>
        <taxon>Ostariophysi</taxon>
        <taxon>Characiformes</taxon>
        <taxon>Characoidei</taxon>
        <taxon>Acestrorhamphidae</taxon>
        <taxon>Acestrorhamphinae</taxon>
        <taxon>Astyanax</taxon>
    </lineage>
</organism>
<keyword evidence="4" id="KW-0963">Cytoplasm</keyword>
<dbReference type="GO" id="GO:0046872">
    <property type="term" value="F:metal ion binding"/>
    <property type="evidence" value="ECO:0007669"/>
    <property type="project" value="UniProtKB-KW"/>
</dbReference>
<dbReference type="InterPro" id="IPR002495">
    <property type="entry name" value="Glyco_trans_8"/>
</dbReference>
<evidence type="ECO:0000256" key="4">
    <source>
        <dbReference type="ARBA" id="ARBA00022490"/>
    </source>
</evidence>
<evidence type="ECO:0000256" key="11">
    <source>
        <dbReference type="ARBA" id="ARBA00038934"/>
    </source>
</evidence>
<comment type="subcellular location">
    <subcellularLocation>
        <location evidence="2">Cytoplasm</location>
    </subcellularLocation>
</comment>
<dbReference type="EC" id="2.4.1.186" evidence="11"/>